<dbReference type="InterPro" id="IPR012931">
    <property type="entry name" value="TraG_N_Proteobacteria"/>
</dbReference>
<dbReference type="EMBL" id="JAXARY010000001">
    <property type="protein sequence ID" value="MDX8125869.1"/>
    <property type="molecule type" value="Genomic_DNA"/>
</dbReference>
<feature type="transmembrane region" description="Helical" evidence="1">
    <location>
        <begin position="365"/>
        <end position="386"/>
    </location>
</feature>
<evidence type="ECO:0000313" key="3">
    <source>
        <dbReference type="EMBL" id="MDX8125869.1"/>
    </source>
</evidence>
<feature type="transmembrane region" description="Helical" evidence="1">
    <location>
        <begin position="87"/>
        <end position="106"/>
    </location>
</feature>
<evidence type="ECO:0000256" key="1">
    <source>
        <dbReference type="SAM" id="Phobius"/>
    </source>
</evidence>
<feature type="transmembrane region" description="Helical" evidence="1">
    <location>
        <begin position="420"/>
        <end position="440"/>
    </location>
</feature>
<accession>A0ABU4U8W1</accession>
<reference evidence="3 4" key="1">
    <citation type="submission" date="2023-11" db="EMBL/GenBank/DDBJ databases">
        <authorList>
            <person name="Ouyang M.-Y."/>
        </authorList>
    </citation>
    <scope>NUCLEOTIDE SEQUENCE [LARGE SCALE GENOMIC DNA]</scope>
    <source>
        <strain evidence="3 4">OY6</strain>
    </source>
</reference>
<keyword evidence="1" id="KW-0812">Transmembrane</keyword>
<name>A0ABU4U8W1_9GAMM</name>
<keyword evidence="1" id="KW-0472">Membrane</keyword>
<proteinExistence type="predicted"/>
<feature type="transmembrane region" description="Helical" evidence="1">
    <location>
        <begin position="62"/>
        <end position="81"/>
    </location>
</feature>
<keyword evidence="4" id="KW-1185">Reference proteome</keyword>
<dbReference type="Pfam" id="PF07916">
    <property type="entry name" value="TraG_N"/>
    <property type="match status" value="1"/>
</dbReference>
<feature type="transmembrane region" description="Helical" evidence="1">
    <location>
        <begin position="335"/>
        <end position="359"/>
    </location>
</feature>
<dbReference type="RefSeq" id="WP_319960279.1">
    <property type="nucleotide sequence ID" value="NZ_JAXARY010000001.1"/>
</dbReference>
<keyword evidence="1" id="KW-1133">Transmembrane helix</keyword>
<feature type="domain" description="TraG N-terminal Proteobacteria" evidence="2">
    <location>
        <begin position="3"/>
        <end position="459"/>
    </location>
</feature>
<gene>
    <name evidence="3" type="ORF">QLH52_01115</name>
</gene>
<evidence type="ECO:0000313" key="4">
    <source>
        <dbReference type="Proteomes" id="UP001284537"/>
    </source>
</evidence>
<feature type="transmembrane region" description="Helical" evidence="1">
    <location>
        <begin position="32"/>
        <end position="50"/>
    </location>
</feature>
<sequence length="1065" mass="114224">MFEIFSVGDSAYLQAVLNAIAMISGTGDYRTAAAVGGLIGVIIVMLRALLQWDGRGIRYQDLLLAYVLWLMLYAPSVRVSIEDAYTGSVVVVDNVPLGPAVVGSVMSNMGYRTTRLFEQGFGTPSMTGNGFADSLQTLTAVRKNLLSRVNLGAANAPNAGSDMETSFANYVRECTLTGVDLNLKSVDAILRDADPLNAIRFDSDIYMTQIYVGGQPQTKTCTDAWADLSVVANGNFTTALESLLQPTLGVPAAADTVPKVQDAFDALVGPGVVDAADYMLMSAIMPMFEKGVIGRHEDGLHWNKAAMVEQAIQQRNTQWAAEQTLFSKIVRPMMAFIEGLSYAIAPIMAFVVMLGSVGIRMNIGYFSMLLWIQLWMPILAVINLFIQMSAAGKMAALTTATYKLPSMMGIYQLDMELQQWLSIGGMLAASTPAITLMLIYRGAVTATHFLGRMDGGDYVNEKIATPDVISPAPVLNAQAQHQYSPLSAVTQTGVDKVLPTFTAGKDMSAAVSSAYSASEQATSSFMHSVSSTASKSASITSDAFDSRSLGNQIASSSSYTDAYNRQFGEAFAKKHADTGISADQFSALVAGSANAGAKLGNDQLSGAISGRLQNDFKVSQDKSDAIAADISQTVNDSQGYQAGLAKSLALDAQTGTRQVASMGLQNQDLSSLQHSASDVVSASESYQQTLSAQQRFGSQASFGAAETGYKIAHDSGLMERLDRTLDQYGLRGDTQRLASQWKAAGWISDADQAYAAAGISLLTGFSSPSYRTLDDQQSHQAHISGYQLLGDAFNAPQADQSWNANHNESLKTNAPETGRVQSIVEQANLKDPRAETESLNQRARAQIGSATGKIAGGEARVEAQHDRNLAEREQNSREGFGQLANVKAEHFRQSITAAANDTPSAAEASYNYLGGSLYNSVKNIEAVGVGSQQFVKEFWTHANEAYTKGADYWDAIKYGASQSYSGFKEATKNWADQRVNEVADKLTPSQQVYYRAAMIDAFSGISVYGDNAGDLGYAKRKLLDEEGSNDGNNIAELLKSAAGQNRNDLINQVANYNRARGLVNY</sequence>
<organism evidence="3 4">
    <name type="scientific">Methylomonas defluvii</name>
    <dbReference type="NCBI Taxonomy" id="3045149"/>
    <lineage>
        <taxon>Bacteria</taxon>
        <taxon>Pseudomonadati</taxon>
        <taxon>Pseudomonadota</taxon>
        <taxon>Gammaproteobacteria</taxon>
        <taxon>Methylococcales</taxon>
        <taxon>Methylococcaceae</taxon>
        <taxon>Methylomonas</taxon>
    </lineage>
</organism>
<protein>
    <submittedName>
        <fullName evidence="3">Conjugal transfer protein TraG N-terminal domain-containing protein</fullName>
    </submittedName>
</protein>
<evidence type="ECO:0000259" key="2">
    <source>
        <dbReference type="Pfam" id="PF07916"/>
    </source>
</evidence>
<dbReference type="Proteomes" id="UP001284537">
    <property type="component" value="Unassembled WGS sequence"/>
</dbReference>
<comment type="caution">
    <text evidence="3">The sequence shown here is derived from an EMBL/GenBank/DDBJ whole genome shotgun (WGS) entry which is preliminary data.</text>
</comment>